<keyword evidence="3" id="KW-0813">Transport</keyword>
<evidence type="ECO:0000256" key="5">
    <source>
        <dbReference type="ARBA" id="ARBA00022856"/>
    </source>
</evidence>
<dbReference type="Proteomes" id="UP000799439">
    <property type="component" value="Unassembled WGS sequence"/>
</dbReference>
<evidence type="ECO:0000256" key="3">
    <source>
        <dbReference type="ARBA" id="ARBA00022448"/>
    </source>
</evidence>
<dbReference type="NCBIfam" id="TIGR00728">
    <property type="entry name" value="OPT_sfam"/>
    <property type="match status" value="1"/>
</dbReference>
<gene>
    <name evidence="11" type="ORF">K461DRAFT_259446</name>
</gene>
<evidence type="ECO:0000313" key="12">
    <source>
        <dbReference type="Proteomes" id="UP000799439"/>
    </source>
</evidence>
<feature type="transmembrane region" description="Helical" evidence="10">
    <location>
        <begin position="404"/>
        <end position="427"/>
    </location>
</feature>
<evidence type="ECO:0000256" key="9">
    <source>
        <dbReference type="SAM" id="MobiDB-lite"/>
    </source>
</evidence>
<feature type="transmembrane region" description="Helical" evidence="10">
    <location>
        <begin position="112"/>
        <end position="132"/>
    </location>
</feature>
<feature type="transmembrane region" description="Helical" evidence="10">
    <location>
        <begin position="295"/>
        <end position="312"/>
    </location>
</feature>
<evidence type="ECO:0000313" key="11">
    <source>
        <dbReference type="EMBL" id="KAF2150858.1"/>
    </source>
</evidence>
<comment type="similarity">
    <text evidence="2">Belongs to the oligopeptide OPT transporter family.</text>
</comment>
<accession>A0A9P4J1U8</accession>
<feature type="transmembrane region" description="Helical" evidence="10">
    <location>
        <begin position="707"/>
        <end position="723"/>
    </location>
</feature>
<feature type="compositionally biased region" description="Basic and acidic residues" evidence="9">
    <location>
        <begin position="1"/>
        <end position="15"/>
    </location>
</feature>
<reference evidence="11" key="1">
    <citation type="journal article" date="2020" name="Stud. Mycol.">
        <title>101 Dothideomycetes genomes: a test case for predicting lifestyles and emergence of pathogens.</title>
        <authorList>
            <person name="Haridas S."/>
            <person name="Albert R."/>
            <person name="Binder M."/>
            <person name="Bloem J."/>
            <person name="Labutti K."/>
            <person name="Salamov A."/>
            <person name="Andreopoulos B."/>
            <person name="Baker S."/>
            <person name="Barry K."/>
            <person name="Bills G."/>
            <person name="Bluhm B."/>
            <person name="Cannon C."/>
            <person name="Castanera R."/>
            <person name="Culley D."/>
            <person name="Daum C."/>
            <person name="Ezra D."/>
            <person name="Gonzalez J."/>
            <person name="Henrissat B."/>
            <person name="Kuo A."/>
            <person name="Liang C."/>
            <person name="Lipzen A."/>
            <person name="Lutzoni F."/>
            <person name="Magnuson J."/>
            <person name="Mondo S."/>
            <person name="Nolan M."/>
            <person name="Ohm R."/>
            <person name="Pangilinan J."/>
            <person name="Park H.-J."/>
            <person name="Ramirez L."/>
            <person name="Alfaro M."/>
            <person name="Sun H."/>
            <person name="Tritt A."/>
            <person name="Yoshinaga Y."/>
            <person name="Zwiers L.-H."/>
            <person name="Turgeon B."/>
            <person name="Goodwin S."/>
            <person name="Spatafora J."/>
            <person name="Crous P."/>
            <person name="Grigoriev I."/>
        </authorList>
    </citation>
    <scope>NUCLEOTIDE SEQUENCE</scope>
    <source>
        <strain evidence="11">CBS 260.36</strain>
    </source>
</reference>
<evidence type="ECO:0000256" key="2">
    <source>
        <dbReference type="ARBA" id="ARBA00008807"/>
    </source>
</evidence>
<name>A0A9P4J1U8_9PEZI</name>
<keyword evidence="12" id="KW-1185">Reference proteome</keyword>
<organism evidence="11 12">
    <name type="scientific">Myriangium duriaei CBS 260.36</name>
    <dbReference type="NCBI Taxonomy" id="1168546"/>
    <lineage>
        <taxon>Eukaryota</taxon>
        <taxon>Fungi</taxon>
        <taxon>Dikarya</taxon>
        <taxon>Ascomycota</taxon>
        <taxon>Pezizomycotina</taxon>
        <taxon>Dothideomycetes</taxon>
        <taxon>Dothideomycetidae</taxon>
        <taxon>Myriangiales</taxon>
        <taxon>Myriangiaceae</taxon>
        <taxon>Myriangium</taxon>
    </lineage>
</organism>
<feature type="region of interest" description="Disordered" evidence="9">
    <location>
        <begin position="1"/>
        <end position="61"/>
    </location>
</feature>
<dbReference type="PANTHER" id="PTHR22601">
    <property type="entry name" value="ISP4 LIKE PROTEIN"/>
    <property type="match status" value="1"/>
</dbReference>
<dbReference type="EMBL" id="ML996089">
    <property type="protein sequence ID" value="KAF2150858.1"/>
    <property type="molecule type" value="Genomic_DNA"/>
</dbReference>
<protein>
    <submittedName>
        <fullName evidence="11">OPT superfamily oligopeptide transporter</fullName>
    </submittedName>
</protein>
<dbReference type="AlphaFoldDB" id="A0A9P4J1U8"/>
<evidence type="ECO:0000256" key="7">
    <source>
        <dbReference type="ARBA" id="ARBA00022989"/>
    </source>
</evidence>
<comment type="subcellular location">
    <subcellularLocation>
        <location evidence="1">Membrane</location>
        <topology evidence="1">Multi-pass membrane protein</topology>
    </subcellularLocation>
</comment>
<dbReference type="InterPro" id="IPR004813">
    <property type="entry name" value="OPT"/>
</dbReference>
<feature type="transmembrane region" description="Helical" evidence="10">
    <location>
        <begin position="496"/>
        <end position="518"/>
    </location>
</feature>
<keyword evidence="5" id="KW-0571">Peptide transport</keyword>
<sequence length="782" mass="87979">MEAKTETHRPADHGIDSPNDTPSLAQSEKHDPLKTGATEVGEEDASTKSHIDSDFAEDDPAIRDIPPAVRKIVSYEDDPTLPTITFRYFVLTILFVAPGAFLSQMSHFRTTYAAYSVFFVQIASNYAGMWLAKILPKKQIRLPFTRWGFNLNPAPWSTKEHVLVTISAASGATYNLGYAPVAISELYFDKPINPAVAIFFMWAIVALGYSYSAISRQFLLYDAQYPWYQALCQTALFEAQRKERVQPTAKSRKQMIVFFSVFLGVAVWQFLPEYVFPMLGSLAFLCWVAPRNATANFIGAGFGGMGFLNLSLDWSQIANNGNNLFLMPFWVEAVMFAAFVFNSWILIPAAKWGNLAEFKHGLMSTKVLQGNGTAYPLTQLVTKQGGFNATTYETYGPLYLGAQMLWGIFFSYAALTSALVWAVLFGWPSFSKSFKKARASLKDKSGKSVNHMYNDQLNVLQRSYKEVPLYWYLTLFGISFIILVSILGAGQLYIPIWTYFVAIIFGAIIVTPLGWMYALTNFQLPIGTVNELMYGVMINAISGHKNPTGATVYSSIAGDAWYRAQYILQDQKIGHYMHIPPRDTFFSQIFGCTIGIPINYGVIRWVLNSKRDILLGTKSDPTHQWTAQSLSQSLSTSVEYVLIGPTKMFKQSSFRPLPYGFLLGAAAPVLFFLLHKKFPNSKLKFRLWNTTIFFSMITNFYGNISTGYTSVIIGSFVVAFWAFRYKNDLWSRYNYLLGAAFDAGYNLNMLLIFLAFGSAKLISMPHWWGNNEESSERCFALS</sequence>
<feature type="transmembrane region" description="Helical" evidence="10">
    <location>
        <begin position="656"/>
        <end position="673"/>
    </location>
</feature>
<comment type="caution">
    <text evidence="11">The sequence shown here is derived from an EMBL/GenBank/DDBJ whole genome shotgun (WGS) entry which is preliminary data.</text>
</comment>
<dbReference type="GO" id="GO:0035673">
    <property type="term" value="F:oligopeptide transmembrane transporter activity"/>
    <property type="evidence" value="ECO:0007669"/>
    <property type="project" value="InterPro"/>
</dbReference>
<evidence type="ECO:0000256" key="1">
    <source>
        <dbReference type="ARBA" id="ARBA00004141"/>
    </source>
</evidence>
<feature type="transmembrane region" description="Helical" evidence="10">
    <location>
        <begin position="256"/>
        <end position="275"/>
    </location>
</feature>
<evidence type="ECO:0000256" key="4">
    <source>
        <dbReference type="ARBA" id="ARBA00022692"/>
    </source>
</evidence>
<keyword evidence="8 10" id="KW-0472">Membrane</keyword>
<feature type="transmembrane region" description="Helical" evidence="10">
    <location>
        <begin position="585"/>
        <end position="607"/>
    </location>
</feature>
<evidence type="ECO:0000256" key="6">
    <source>
        <dbReference type="ARBA" id="ARBA00022927"/>
    </source>
</evidence>
<dbReference type="GO" id="GO:0016020">
    <property type="term" value="C:membrane"/>
    <property type="evidence" value="ECO:0007669"/>
    <property type="project" value="UniProtKB-SubCell"/>
</dbReference>
<feature type="transmembrane region" description="Helical" evidence="10">
    <location>
        <begin position="162"/>
        <end position="183"/>
    </location>
</feature>
<dbReference type="OrthoDB" id="9986677at2759"/>
<feature type="transmembrane region" description="Helical" evidence="10">
    <location>
        <begin position="735"/>
        <end position="756"/>
    </location>
</feature>
<feature type="transmembrane region" description="Helical" evidence="10">
    <location>
        <begin position="324"/>
        <end position="347"/>
    </location>
</feature>
<evidence type="ECO:0000256" key="10">
    <source>
        <dbReference type="SAM" id="Phobius"/>
    </source>
</evidence>
<dbReference type="GO" id="GO:0015031">
    <property type="term" value="P:protein transport"/>
    <property type="evidence" value="ECO:0007669"/>
    <property type="project" value="UniProtKB-KW"/>
</dbReference>
<dbReference type="InterPro" id="IPR004648">
    <property type="entry name" value="Oligpept_transpt"/>
</dbReference>
<keyword evidence="4 10" id="KW-0812">Transmembrane</keyword>
<keyword evidence="7 10" id="KW-1133">Transmembrane helix</keyword>
<feature type="transmembrane region" description="Helical" evidence="10">
    <location>
        <begin position="195"/>
        <end position="214"/>
    </location>
</feature>
<proteinExistence type="inferred from homology"/>
<feature type="transmembrane region" description="Helical" evidence="10">
    <location>
        <begin position="469"/>
        <end position="490"/>
    </location>
</feature>
<keyword evidence="6" id="KW-0653">Protein transport</keyword>
<evidence type="ECO:0000256" key="8">
    <source>
        <dbReference type="ARBA" id="ARBA00023136"/>
    </source>
</evidence>
<feature type="transmembrane region" description="Helical" evidence="10">
    <location>
        <begin position="88"/>
        <end position="106"/>
    </location>
</feature>
<dbReference type="Pfam" id="PF03169">
    <property type="entry name" value="OPT"/>
    <property type="match status" value="1"/>
</dbReference>